<dbReference type="EMBL" id="AGSI01000003">
    <property type="protein sequence ID" value="EIE26240.1"/>
    <property type="molecule type" value="Genomic_DNA"/>
</dbReference>
<dbReference type="SUPFAM" id="SSF63748">
    <property type="entry name" value="Tudor/PWWP/MBT"/>
    <property type="match status" value="1"/>
</dbReference>
<feature type="compositionally biased region" description="Low complexity" evidence="4">
    <location>
        <begin position="469"/>
        <end position="492"/>
    </location>
</feature>
<accession>I0Z6H1</accession>
<feature type="region of interest" description="Disordered" evidence="4">
    <location>
        <begin position="514"/>
        <end position="537"/>
    </location>
</feature>
<feature type="region of interest" description="Disordered" evidence="4">
    <location>
        <begin position="469"/>
        <end position="496"/>
    </location>
</feature>
<evidence type="ECO:0000256" key="1">
    <source>
        <dbReference type="ARBA" id="ARBA00022723"/>
    </source>
</evidence>
<dbReference type="GO" id="GO:0008270">
    <property type="term" value="F:zinc ion binding"/>
    <property type="evidence" value="ECO:0007669"/>
    <property type="project" value="UniProtKB-KW"/>
</dbReference>
<feature type="domain" description="CW-type" evidence="5">
    <location>
        <begin position="342"/>
        <end position="432"/>
    </location>
</feature>
<proteinExistence type="predicted"/>
<feature type="region of interest" description="Disordered" evidence="4">
    <location>
        <begin position="392"/>
        <end position="422"/>
    </location>
</feature>
<keyword evidence="3" id="KW-0862">Zinc</keyword>
<keyword evidence="2" id="KW-0863">Zinc-finger</keyword>
<dbReference type="PROSITE" id="PS51050">
    <property type="entry name" value="ZF_CW"/>
    <property type="match status" value="1"/>
</dbReference>
<keyword evidence="7" id="KW-1185">Reference proteome</keyword>
<dbReference type="KEGG" id="csl:COCSUDRAFT_83615"/>
<dbReference type="Gene3D" id="2.30.30.140">
    <property type="match status" value="1"/>
</dbReference>
<dbReference type="STRING" id="574566.I0Z6H1"/>
<dbReference type="GeneID" id="17044032"/>
<protein>
    <recommendedName>
        <fullName evidence="5">CW-type domain-containing protein</fullName>
    </recommendedName>
</protein>
<evidence type="ECO:0000256" key="3">
    <source>
        <dbReference type="ARBA" id="ARBA00022833"/>
    </source>
</evidence>
<reference evidence="6 7" key="1">
    <citation type="journal article" date="2012" name="Genome Biol.">
        <title>The genome of the polar eukaryotic microalga coccomyxa subellipsoidea reveals traits of cold adaptation.</title>
        <authorList>
            <person name="Blanc G."/>
            <person name="Agarkova I."/>
            <person name="Grimwood J."/>
            <person name="Kuo A."/>
            <person name="Brueggeman A."/>
            <person name="Dunigan D."/>
            <person name="Gurnon J."/>
            <person name="Ladunga I."/>
            <person name="Lindquist E."/>
            <person name="Lucas S."/>
            <person name="Pangilinan J."/>
            <person name="Proschold T."/>
            <person name="Salamov A."/>
            <person name="Schmutz J."/>
            <person name="Weeks D."/>
            <person name="Yamada T."/>
            <person name="Claverie J.M."/>
            <person name="Grigoriev I."/>
            <person name="Van Etten J."/>
            <person name="Lomsadze A."/>
            <person name="Borodovsky M."/>
        </authorList>
    </citation>
    <scope>NUCLEOTIDE SEQUENCE [LARGE SCALE GENOMIC DNA]</scope>
    <source>
        <strain evidence="6 7">C-169</strain>
    </source>
</reference>
<dbReference type="Proteomes" id="UP000007264">
    <property type="component" value="Unassembled WGS sequence"/>
</dbReference>
<dbReference type="OrthoDB" id="544708at2759"/>
<sequence>MWFDRWVVGTQLLAKVRGWKCHWPVVVWSARLCLRKDMGQLLESHKHERVLVRFYGERSMMWVRQEDLRKDSLDDGHVADMQDWERLHRKPGLVQSVLEELEGACGEPAAEQPCLTPTDLPDGAWDCPCCGQANTCLGDEAEVDTEEKVERMGLTPDWIIQAASFVVFRLPRPTPEQPFIAGLLDPCTNSMVAPNIPAQVLYDKKMNGLLMSNSWAGFHVLLNPDYSAATQWRFVNRAIDEVPAVLLVCRNSTDTAYFQRLRPYPRVMLRRGNARFKDYDKTPIGFGVAVFCIAKAPATELYERFFDGFAAMGEPNIPIDKALMQSTAFLELLGRLKRHSEEHQRDHWIQCSLCVQWRIIAYETLLQVRSDASWTCAQLSKRELAGTRGYATIGSSESATPGQPSDGPCAGTAAHEDQPAEDACTAVEAPGSLEACASTSMDAAEESLQQDSQESDTCHLQSCQVRAPVQQMQPAQAHAPQQQEAPVQLAQQHAAAGPQNEFLQAALQRLPPSQILSTGGLESAGDEECQVDATAIP</sequence>
<comment type="caution">
    <text evidence="6">The sequence shown here is derived from an EMBL/GenBank/DDBJ whole genome shotgun (WGS) entry which is preliminary data.</text>
</comment>
<dbReference type="eggNOG" id="ENOG502QPTV">
    <property type="taxonomic scope" value="Eukaryota"/>
</dbReference>
<dbReference type="InterPro" id="IPR011124">
    <property type="entry name" value="Znf_CW"/>
</dbReference>
<dbReference type="RefSeq" id="XP_005650784.1">
    <property type="nucleotide sequence ID" value="XM_005650727.1"/>
</dbReference>
<name>I0Z6H1_COCSC</name>
<keyword evidence="1" id="KW-0479">Metal-binding</keyword>
<evidence type="ECO:0000256" key="4">
    <source>
        <dbReference type="SAM" id="MobiDB-lite"/>
    </source>
</evidence>
<dbReference type="AlphaFoldDB" id="I0Z6H1"/>
<feature type="compositionally biased region" description="Polar residues" evidence="4">
    <location>
        <begin position="393"/>
        <end position="403"/>
    </location>
</feature>
<organism evidence="6 7">
    <name type="scientific">Coccomyxa subellipsoidea (strain C-169)</name>
    <name type="common">Green microalga</name>
    <dbReference type="NCBI Taxonomy" id="574566"/>
    <lineage>
        <taxon>Eukaryota</taxon>
        <taxon>Viridiplantae</taxon>
        <taxon>Chlorophyta</taxon>
        <taxon>core chlorophytes</taxon>
        <taxon>Trebouxiophyceae</taxon>
        <taxon>Trebouxiophyceae incertae sedis</taxon>
        <taxon>Coccomyxaceae</taxon>
        <taxon>Coccomyxa</taxon>
        <taxon>Coccomyxa subellipsoidea</taxon>
    </lineage>
</organism>
<gene>
    <name evidence="6" type="ORF">COCSUDRAFT_83615</name>
</gene>
<evidence type="ECO:0000313" key="7">
    <source>
        <dbReference type="Proteomes" id="UP000007264"/>
    </source>
</evidence>
<dbReference type="CDD" id="cd05162">
    <property type="entry name" value="PWWP"/>
    <property type="match status" value="1"/>
</dbReference>
<dbReference type="Gene3D" id="3.30.40.100">
    <property type="match status" value="1"/>
</dbReference>
<evidence type="ECO:0000313" key="6">
    <source>
        <dbReference type="EMBL" id="EIE26240.1"/>
    </source>
</evidence>
<evidence type="ECO:0000256" key="2">
    <source>
        <dbReference type="ARBA" id="ARBA00022771"/>
    </source>
</evidence>
<evidence type="ECO:0000259" key="5">
    <source>
        <dbReference type="PROSITE" id="PS51050"/>
    </source>
</evidence>